<evidence type="ECO:0000313" key="2">
    <source>
        <dbReference type="Proteomes" id="UP000237271"/>
    </source>
</evidence>
<protein>
    <submittedName>
        <fullName evidence="1">Gag protein</fullName>
    </submittedName>
</protein>
<reference evidence="1 2" key="1">
    <citation type="journal article" date="2017" name="Genome Biol. Evol.">
        <title>Phytophthora megakarya and P. palmivora, closely related causal agents of cacao black pod rot, underwent increases in genome sizes and gene numbers by different mechanisms.</title>
        <authorList>
            <person name="Ali S.S."/>
            <person name="Shao J."/>
            <person name="Lary D.J."/>
            <person name="Kronmiller B."/>
            <person name="Shen D."/>
            <person name="Strem M.D."/>
            <person name="Amoako-Attah I."/>
            <person name="Akrofi A.Y."/>
            <person name="Begoude B.A."/>
            <person name="Ten Hoopen G.M."/>
            <person name="Coulibaly K."/>
            <person name="Kebe B.I."/>
            <person name="Melnick R.L."/>
            <person name="Guiltinan M.J."/>
            <person name="Tyler B.M."/>
            <person name="Meinhardt L.W."/>
            <person name="Bailey B.A."/>
        </authorList>
    </citation>
    <scope>NUCLEOTIDE SEQUENCE [LARGE SCALE GENOMIC DNA]</scope>
    <source>
        <strain evidence="2">sbr112.9</strain>
    </source>
</reference>
<gene>
    <name evidence="1" type="ORF">PHPALM_18277</name>
</gene>
<organism evidence="1 2">
    <name type="scientific">Phytophthora palmivora</name>
    <dbReference type="NCBI Taxonomy" id="4796"/>
    <lineage>
        <taxon>Eukaryota</taxon>
        <taxon>Sar</taxon>
        <taxon>Stramenopiles</taxon>
        <taxon>Oomycota</taxon>
        <taxon>Peronosporomycetes</taxon>
        <taxon>Peronosporales</taxon>
        <taxon>Peronosporaceae</taxon>
        <taxon>Phytophthora</taxon>
    </lineage>
</organism>
<dbReference type="EMBL" id="NCKW01009823">
    <property type="protein sequence ID" value="POM65936.1"/>
    <property type="molecule type" value="Genomic_DNA"/>
</dbReference>
<proteinExistence type="predicted"/>
<keyword evidence="2" id="KW-1185">Reference proteome</keyword>
<comment type="caution">
    <text evidence="1">The sequence shown here is derived from an EMBL/GenBank/DDBJ whole genome shotgun (WGS) entry which is preliminary data.</text>
</comment>
<name>A0A2P4XK49_9STRA</name>
<evidence type="ECO:0000313" key="1">
    <source>
        <dbReference type="EMBL" id="POM65936.1"/>
    </source>
</evidence>
<sequence>MEGENLHSWVSEVELAMDMALTSTKDSPWAHTRETTSPGCFTIWAQLCEQLSAAFLPVNYEYHQRSRFPAC</sequence>
<dbReference type="AlphaFoldDB" id="A0A2P4XK49"/>
<accession>A0A2P4XK49</accession>
<dbReference type="Proteomes" id="UP000237271">
    <property type="component" value="Unassembled WGS sequence"/>
</dbReference>
<dbReference type="OrthoDB" id="79194at2759"/>